<keyword evidence="5 14" id="KW-0732">Signal</keyword>
<evidence type="ECO:0000259" key="15">
    <source>
        <dbReference type="PROSITE" id="PS50017"/>
    </source>
</evidence>
<dbReference type="PANTHER" id="PTHR12582:SF47">
    <property type="entry name" value="NETRIN RECEPTOR UNC-5"/>
    <property type="match status" value="1"/>
</dbReference>
<dbReference type="SMART" id="SM00408">
    <property type="entry name" value="IGc2"/>
    <property type="match status" value="1"/>
</dbReference>
<keyword evidence="9 12" id="KW-0675">Receptor</keyword>
<dbReference type="InterPro" id="IPR000488">
    <property type="entry name" value="Death_dom"/>
</dbReference>
<keyword evidence="6 12" id="KW-1133">Transmembrane helix</keyword>
<evidence type="ECO:0000256" key="5">
    <source>
        <dbReference type="ARBA" id="ARBA00022729"/>
    </source>
</evidence>
<dbReference type="Pfam" id="PF17217">
    <property type="entry name" value="UPA"/>
    <property type="match status" value="1"/>
</dbReference>
<dbReference type="Pfam" id="PF13927">
    <property type="entry name" value="Ig_3"/>
    <property type="match status" value="1"/>
</dbReference>
<evidence type="ECO:0000313" key="18">
    <source>
        <dbReference type="EMBL" id="CAL4079276.1"/>
    </source>
</evidence>
<evidence type="ECO:0000256" key="14">
    <source>
        <dbReference type="SAM" id="SignalP"/>
    </source>
</evidence>
<evidence type="ECO:0000256" key="6">
    <source>
        <dbReference type="ARBA" id="ARBA00022989"/>
    </source>
</evidence>
<evidence type="ECO:0000256" key="9">
    <source>
        <dbReference type="ARBA" id="ARBA00023170"/>
    </source>
</evidence>
<dbReference type="SUPFAM" id="SSF82895">
    <property type="entry name" value="TSP-1 type 1 repeat"/>
    <property type="match status" value="2"/>
</dbReference>
<evidence type="ECO:0000256" key="7">
    <source>
        <dbReference type="ARBA" id="ARBA00023136"/>
    </source>
</evidence>
<dbReference type="GO" id="GO:0005042">
    <property type="term" value="F:netrin receptor activity"/>
    <property type="evidence" value="ECO:0007669"/>
    <property type="project" value="UniProtKB-UniRule"/>
</dbReference>
<dbReference type="InterPro" id="IPR057755">
    <property type="entry name" value="UNC5A-D-like_N"/>
</dbReference>
<dbReference type="PANTHER" id="PTHR12582">
    <property type="entry name" value="NETRIN RECEPTOR UNC5"/>
    <property type="match status" value="1"/>
</dbReference>
<dbReference type="SMART" id="SM00005">
    <property type="entry name" value="DEATH"/>
    <property type="match status" value="1"/>
</dbReference>
<evidence type="ECO:0000256" key="12">
    <source>
        <dbReference type="RuleBase" id="RU367033"/>
    </source>
</evidence>
<dbReference type="InterPro" id="IPR000906">
    <property type="entry name" value="ZU5_dom"/>
</dbReference>
<dbReference type="GO" id="GO:0005886">
    <property type="term" value="C:plasma membrane"/>
    <property type="evidence" value="ECO:0007669"/>
    <property type="project" value="UniProtKB-SubCell"/>
</dbReference>
<evidence type="ECO:0000313" key="19">
    <source>
        <dbReference type="Proteomes" id="UP001497623"/>
    </source>
</evidence>
<dbReference type="InterPro" id="IPR007110">
    <property type="entry name" value="Ig-like_dom"/>
</dbReference>
<evidence type="ECO:0000256" key="10">
    <source>
        <dbReference type="ARBA" id="ARBA00023180"/>
    </source>
</evidence>
<dbReference type="InterPro" id="IPR036179">
    <property type="entry name" value="Ig-like_dom_sf"/>
</dbReference>
<comment type="caution">
    <text evidence="18">The sequence shown here is derived from an EMBL/GenBank/DDBJ whole genome shotgun (WGS) entry which is preliminary data.</text>
</comment>
<dbReference type="Gene3D" id="1.10.533.10">
    <property type="entry name" value="Death Domain, Fas"/>
    <property type="match status" value="1"/>
</dbReference>
<feature type="region of interest" description="Disordered" evidence="13">
    <location>
        <begin position="712"/>
        <end position="731"/>
    </location>
</feature>
<dbReference type="InterPro" id="IPR033772">
    <property type="entry name" value="UPA"/>
</dbReference>
<feature type="compositionally biased region" description="Pro residues" evidence="13">
    <location>
        <begin position="589"/>
        <end position="600"/>
    </location>
</feature>
<dbReference type="Gene3D" id="2.60.220.30">
    <property type="match status" value="1"/>
</dbReference>
<dbReference type="FunFam" id="2.20.100.10:FF:000002">
    <property type="entry name" value="Unc-5 netrin receptor C"/>
    <property type="match status" value="2"/>
</dbReference>
<evidence type="ECO:0000256" key="8">
    <source>
        <dbReference type="ARBA" id="ARBA00023157"/>
    </source>
</evidence>
<dbReference type="InterPro" id="IPR036383">
    <property type="entry name" value="TSP1_rpt_sf"/>
</dbReference>
<dbReference type="PROSITE" id="PS50835">
    <property type="entry name" value="IG_LIKE"/>
    <property type="match status" value="1"/>
</dbReference>
<dbReference type="SUPFAM" id="SSF47986">
    <property type="entry name" value="DEATH domain"/>
    <property type="match status" value="1"/>
</dbReference>
<dbReference type="Pfam" id="PF00791">
    <property type="entry name" value="ZU5"/>
    <property type="match status" value="1"/>
</dbReference>
<evidence type="ECO:0000256" key="1">
    <source>
        <dbReference type="ARBA" id="ARBA00004479"/>
    </source>
</evidence>
<dbReference type="Pfam" id="PF00090">
    <property type="entry name" value="TSP_1"/>
    <property type="match status" value="1"/>
</dbReference>
<keyword evidence="19" id="KW-1185">Reference proteome</keyword>
<dbReference type="CDD" id="cd08781">
    <property type="entry name" value="Death_UNC5-like"/>
    <property type="match status" value="1"/>
</dbReference>
<dbReference type="FunFam" id="1.10.533.10:FF:000092">
    <property type="entry name" value="Netrin receptor unc-5"/>
    <property type="match status" value="1"/>
</dbReference>
<reference evidence="18 19" key="1">
    <citation type="submission" date="2024-05" db="EMBL/GenBank/DDBJ databases">
        <authorList>
            <person name="Wallberg A."/>
        </authorList>
    </citation>
    <scope>NUCLEOTIDE SEQUENCE [LARGE SCALE GENOMIC DNA]</scope>
</reference>
<name>A0AAV2QCK3_MEGNR</name>
<dbReference type="SMART" id="SM00209">
    <property type="entry name" value="TSP1"/>
    <property type="match status" value="2"/>
</dbReference>
<evidence type="ECO:0000256" key="2">
    <source>
        <dbReference type="ARBA" id="ARBA00009844"/>
    </source>
</evidence>
<feature type="compositionally biased region" description="Low complexity" evidence="13">
    <location>
        <begin position="718"/>
        <end position="728"/>
    </location>
</feature>
<evidence type="ECO:0000256" key="11">
    <source>
        <dbReference type="ARBA" id="ARBA00023319"/>
    </source>
</evidence>
<feature type="domain" description="Ig-like" evidence="16">
    <location>
        <begin position="185"/>
        <end position="256"/>
    </location>
</feature>
<protein>
    <recommendedName>
        <fullName evidence="12">Netrin receptor UNC5</fullName>
    </recommendedName>
</protein>
<keyword evidence="3 12" id="KW-0217">Developmental protein</keyword>
<dbReference type="InterPro" id="IPR003599">
    <property type="entry name" value="Ig_sub"/>
</dbReference>
<dbReference type="InterPro" id="IPR013783">
    <property type="entry name" value="Ig-like_fold"/>
</dbReference>
<organism evidence="18 19">
    <name type="scientific">Meganyctiphanes norvegica</name>
    <name type="common">Northern krill</name>
    <name type="synonym">Thysanopoda norvegica</name>
    <dbReference type="NCBI Taxonomy" id="48144"/>
    <lineage>
        <taxon>Eukaryota</taxon>
        <taxon>Metazoa</taxon>
        <taxon>Ecdysozoa</taxon>
        <taxon>Arthropoda</taxon>
        <taxon>Crustacea</taxon>
        <taxon>Multicrustacea</taxon>
        <taxon>Malacostraca</taxon>
        <taxon>Eumalacostraca</taxon>
        <taxon>Eucarida</taxon>
        <taxon>Euphausiacea</taxon>
        <taxon>Euphausiidae</taxon>
        <taxon>Meganyctiphanes</taxon>
    </lineage>
</organism>
<evidence type="ECO:0000256" key="3">
    <source>
        <dbReference type="ARBA" id="ARBA00022473"/>
    </source>
</evidence>
<dbReference type="SUPFAM" id="SSF48726">
    <property type="entry name" value="Immunoglobulin"/>
    <property type="match status" value="1"/>
</dbReference>
<feature type="domain" description="Death" evidence="15">
    <location>
        <begin position="978"/>
        <end position="1044"/>
    </location>
</feature>
<evidence type="ECO:0000259" key="16">
    <source>
        <dbReference type="PROSITE" id="PS50835"/>
    </source>
</evidence>
<evidence type="ECO:0000256" key="13">
    <source>
        <dbReference type="SAM" id="MobiDB-lite"/>
    </source>
</evidence>
<dbReference type="Proteomes" id="UP001497623">
    <property type="component" value="Unassembled WGS sequence"/>
</dbReference>
<dbReference type="InterPro" id="IPR003598">
    <property type="entry name" value="Ig_sub2"/>
</dbReference>
<dbReference type="Gene3D" id="2.20.100.10">
    <property type="entry name" value="Thrombospondin type-1 (TSP1) repeat"/>
    <property type="match status" value="2"/>
</dbReference>
<dbReference type="Gene3D" id="2.60.40.10">
    <property type="entry name" value="Immunoglobulins"/>
    <property type="match status" value="2"/>
</dbReference>
<keyword evidence="7 12" id="KW-0472">Membrane</keyword>
<dbReference type="EMBL" id="CAXKWB010005613">
    <property type="protein sequence ID" value="CAL4079276.1"/>
    <property type="molecule type" value="Genomic_DNA"/>
</dbReference>
<comment type="subcellular location">
    <subcellularLocation>
        <location evidence="12">Cell membrane</location>
        <topology evidence="12">Single-pass type I membrane protein</topology>
    </subcellularLocation>
    <subcellularLocation>
        <location evidence="1">Membrane</location>
        <topology evidence="1">Single-pass type I membrane protein</topology>
    </subcellularLocation>
</comment>
<dbReference type="SMART" id="SM00409">
    <property type="entry name" value="IG"/>
    <property type="match status" value="2"/>
</dbReference>
<dbReference type="PROSITE" id="PS51145">
    <property type="entry name" value="ZU5"/>
    <property type="match status" value="1"/>
</dbReference>
<dbReference type="InterPro" id="IPR037936">
    <property type="entry name" value="UNC5A-D"/>
</dbReference>
<dbReference type="PROSITE" id="PS50092">
    <property type="entry name" value="TSP1"/>
    <property type="match status" value="2"/>
</dbReference>
<keyword evidence="10" id="KW-0325">Glycoprotein</keyword>
<feature type="domain" description="ZU5" evidence="17">
    <location>
        <begin position="609"/>
        <end position="721"/>
    </location>
</feature>
<keyword evidence="11 12" id="KW-0393">Immunoglobulin domain</keyword>
<dbReference type="InterPro" id="IPR000884">
    <property type="entry name" value="TSP1_rpt"/>
</dbReference>
<dbReference type="GO" id="GO:0008045">
    <property type="term" value="P:motor neuron axon guidance"/>
    <property type="evidence" value="ECO:0007669"/>
    <property type="project" value="TreeGrafter"/>
</dbReference>
<dbReference type="PROSITE" id="PS50017">
    <property type="entry name" value="DEATH_DOMAIN"/>
    <property type="match status" value="1"/>
</dbReference>
<evidence type="ECO:0000259" key="17">
    <source>
        <dbReference type="PROSITE" id="PS51145"/>
    </source>
</evidence>
<keyword evidence="8" id="KW-1015">Disulfide bond</keyword>
<feature type="compositionally biased region" description="Low complexity" evidence="13">
    <location>
        <begin position="572"/>
        <end position="582"/>
    </location>
</feature>
<feature type="transmembrane region" description="Helical" evidence="12">
    <location>
        <begin position="397"/>
        <end position="418"/>
    </location>
</feature>
<comment type="function">
    <text evidence="12">Receptor for netrin required for axon guidance. Mediates axon repulsion of neuronal growth cones in the developing nervous system upon ligand binding.</text>
</comment>
<accession>A0AAV2QCK3</accession>
<comment type="similarity">
    <text evidence="2 12">Belongs to the unc-5 family.</text>
</comment>
<feature type="chain" id="PRO_5043853251" description="Netrin receptor UNC5" evidence="14">
    <location>
        <begin position="49"/>
        <end position="1048"/>
    </location>
</feature>
<feature type="signal peptide" evidence="14">
    <location>
        <begin position="1"/>
        <end position="48"/>
    </location>
</feature>
<feature type="region of interest" description="Disordered" evidence="13">
    <location>
        <begin position="560"/>
        <end position="604"/>
    </location>
</feature>
<gene>
    <name evidence="18" type="ORF">MNOR_LOCUS10897</name>
</gene>
<sequence length="1048" mass="114012">MRYEVMRMRALHHMLWGPPAPISPNGVRNSLWVLLPLALLVLSSAVDAVPGKDDILEAAAAVDTSPPIFEIDPVDSYVMKNKPATLTCRAQHALKVYFKCSGGGPPPESMVETAFNEPSTGMRVVEAQVDVERATVEEYFEDYQCHCVAWSSRGQTISKTSKISTAFLRRHFVEPPYSAQVSLEQQVELRCLPPDGRPTPTTIWLKNGESIVPQEHPNLRISSEGSLLFLSARLEDSANYSCIAENVAAKRQSDVAVLKIFVDGAWSSWSSWSPCNNRCGRGQQRRLRTCTAPAPMNGGASCQGPAMQKADCTQLCPAVHGGWSSWSSWSTCSPDCRHHRLRDCNGPRPDHGGRDCSGDHMRSQNCTGGMCRRAGTSVRIYGESTEDATTTAMQQDITLIIVLAVLIPLILVLLVIVFKKFNRKNRHEGPIYKIAASDYSHALYTDTAKKQKSLGCPDLTSVVGSPLNPNTPLYYDHSYSDPANVTLDHKAKLGVDVGYMYDEHYSNPASVSSEHHYDVPHLKSTYDSPLHQESAHLLLGNRGPMGTPIIERNIIGGYDDSPMSSLEKPARSEVSSSSSQASKATIPCAPAPRSPPPPPELGGMAGVEGAAWGVVTSDGGRLVIPECGVTLTIPEGALAPDTQEELYVAVVPQPHSFPNLNERQTLLSPVICCGPAGTMLLKPAILSLEHCASLQHASWQLHVFASTNLDQSDTNTVSSASSNSSSSSFGRGPWKKCFTIGEERVDTPIFTQLDGSQVHMLIDSLQQLVLVGESASSSSAVKQVKVVATAPPPSADGMLQVTVNIMQDTQAALHGMSQAVKRSGATLLDKPKTLLVQDCGANICLTLDDVGPGWRNRLGQHYQELSFESVWCAGTEAVSSRFCLEREEGTTSVALSCRVVAQQKGQPNNRQVIRINTDFPYAPVTASPAHPTLRTSTVTTSSGCSSLVTLTPEPNTFRLPHRLRSELCRCLDPPNARGNDWRMLAARLNVDRYLNYFACKPSPTEHILDLWEARHREPTAVTDLLNVLRVMGRPDAAHVLESHSGAWI</sequence>
<dbReference type="SMART" id="SM00218">
    <property type="entry name" value="ZU5"/>
    <property type="match status" value="1"/>
</dbReference>
<dbReference type="Pfam" id="PF00531">
    <property type="entry name" value="Death"/>
    <property type="match status" value="1"/>
</dbReference>
<dbReference type="AlphaFoldDB" id="A0AAV2QCK3"/>
<keyword evidence="4 12" id="KW-0812">Transmembrane</keyword>
<dbReference type="Pfam" id="PF25609">
    <property type="entry name" value="Unc5_NetrinR_N"/>
    <property type="match status" value="1"/>
</dbReference>
<evidence type="ECO:0000256" key="4">
    <source>
        <dbReference type="ARBA" id="ARBA00022692"/>
    </source>
</evidence>
<dbReference type="InterPro" id="IPR011029">
    <property type="entry name" value="DEATH-like_dom_sf"/>
</dbReference>
<proteinExistence type="inferred from homology"/>